<comment type="caution">
    <text evidence="4">The sequence shown here is derived from an EMBL/GenBank/DDBJ whole genome shotgun (WGS) entry which is preliminary data.</text>
</comment>
<protein>
    <recommendedName>
        <fullName evidence="2">Homoserine O-acetyltransferase</fullName>
        <shortName evidence="2">HAT</shortName>
        <ecNumber evidence="2">2.3.1.31</ecNumber>
    </recommendedName>
    <alternativeName>
        <fullName evidence="2">Homoserine transacetylase</fullName>
        <shortName evidence="2">HTA</shortName>
    </alternativeName>
</protein>
<dbReference type="RefSeq" id="WP_377609067.1">
    <property type="nucleotide sequence ID" value="NZ_JAHVDN010000001.1"/>
</dbReference>
<proteinExistence type="inferred from homology"/>
<evidence type="ECO:0000256" key="2">
    <source>
        <dbReference type="HAMAP-Rule" id="MF_00296"/>
    </source>
</evidence>
<name>A0ABW6AUK3_9SPHI</name>
<gene>
    <name evidence="4" type="primary">metX</name>
    <name evidence="2" type="synonym">metXA</name>
    <name evidence="4" type="ORF">ACFS6J_03495</name>
</gene>
<feature type="binding site" evidence="2">
    <location>
        <position position="201"/>
    </location>
    <ligand>
        <name>substrate</name>
    </ligand>
</feature>
<keyword evidence="5" id="KW-1185">Reference proteome</keyword>
<feature type="active site" description="Nucleophile" evidence="2">
    <location>
        <position position="135"/>
    </location>
</feature>
<dbReference type="GO" id="GO:0004414">
    <property type="term" value="F:homoserine O-acetyltransferase activity"/>
    <property type="evidence" value="ECO:0007669"/>
    <property type="project" value="UniProtKB-EC"/>
</dbReference>
<keyword evidence="2" id="KW-0028">Amino-acid biosynthesis</keyword>
<accession>A0ABW6AUK3</accession>
<evidence type="ECO:0000313" key="5">
    <source>
        <dbReference type="Proteomes" id="UP001597560"/>
    </source>
</evidence>
<feature type="binding site" evidence="2">
    <location>
        <position position="319"/>
    </location>
    <ligand>
        <name>substrate</name>
    </ligand>
</feature>
<dbReference type="PIRSF" id="PIRSF000443">
    <property type="entry name" value="Homoser_Ac_trans"/>
    <property type="match status" value="1"/>
</dbReference>
<comment type="subunit">
    <text evidence="2">Homodimer.</text>
</comment>
<dbReference type="Pfam" id="PF00561">
    <property type="entry name" value="Abhydrolase_1"/>
    <property type="match status" value="1"/>
</dbReference>
<sequence>MSIHKFNYNKTFRLENGKRLRGLQIAYHTYGRLNTRKDNVVWVCHALTANSDVFDWWPGLFGERDLFNPQEHFIICANIIGSHYGTTNPLTTNPSTDQPYYLSFPQFSIRDLVAAHELLAQHLGIDKIKVLIGGSLGGQQAMEWAIIHPDRIENLVLLATNAQHSPWGVAFNESQRLAISADRTFYANKPNGGAKGLKVARSIALLSYRTYETYGATQLESSDEKIDDFRASSYQNYQGEKLVKRFNAYSYWFLSKAMDAHNVGRGRDGAEKALQHIRAKTLVIGITSDILFPLDEQKYLAKHIRNAKFAAINSFYGHDGFLIETKQISKEIAAFLKQSYPNRLDRTLQPLI</sequence>
<dbReference type="SUPFAM" id="SSF53474">
    <property type="entry name" value="alpha/beta-Hydrolases"/>
    <property type="match status" value="1"/>
</dbReference>
<comment type="subcellular location">
    <subcellularLocation>
        <location evidence="2">Cytoplasm</location>
    </subcellularLocation>
</comment>
<dbReference type="EC" id="2.3.1.31" evidence="2"/>
<comment type="function">
    <text evidence="2">Transfers an acetyl group from acetyl-CoA to L-homoserine, forming acetyl-L-homoserine.</text>
</comment>
<dbReference type="InterPro" id="IPR029058">
    <property type="entry name" value="AB_hydrolase_fold"/>
</dbReference>
<dbReference type="PANTHER" id="PTHR32268:SF11">
    <property type="entry name" value="HOMOSERINE O-ACETYLTRANSFERASE"/>
    <property type="match status" value="1"/>
</dbReference>
<feature type="active site" evidence="2">
    <location>
        <position position="289"/>
    </location>
</feature>
<feature type="domain" description="AB hydrolase-1" evidence="3">
    <location>
        <begin position="40"/>
        <end position="312"/>
    </location>
</feature>
<comment type="caution">
    <text evidence="2">Lacks conserved residue(s) required for the propagation of feature annotation.</text>
</comment>
<organism evidence="4 5">
    <name type="scientific">Olivibacter jilunii</name>
    <dbReference type="NCBI Taxonomy" id="985016"/>
    <lineage>
        <taxon>Bacteria</taxon>
        <taxon>Pseudomonadati</taxon>
        <taxon>Bacteroidota</taxon>
        <taxon>Sphingobacteriia</taxon>
        <taxon>Sphingobacteriales</taxon>
        <taxon>Sphingobacteriaceae</taxon>
        <taxon>Olivibacter</taxon>
    </lineage>
</organism>
<keyword evidence="2" id="KW-0963">Cytoplasm</keyword>
<comment type="pathway">
    <text evidence="2">Amino-acid biosynthesis; L-methionine biosynthesis via de novo pathway; O-acetyl-L-homoserine from L-homoserine: step 1/1.</text>
</comment>
<dbReference type="NCBIfam" id="TIGR01392">
    <property type="entry name" value="homoserO_Ac_trn"/>
    <property type="match status" value="1"/>
</dbReference>
<feature type="active site" evidence="2">
    <location>
        <position position="318"/>
    </location>
</feature>
<reference evidence="5" key="1">
    <citation type="journal article" date="2019" name="Int. J. Syst. Evol. Microbiol.">
        <title>The Global Catalogue of Microorganisms (GCM) 10K type strain sequencing project: providing services to taxonomists for standard genome sequencing and annotation.</title>
        <authorList>
            <consortium name="The Broad Institute Genomics Platform"/>
            <consortium name="The Broad Institute Genome Sequencing Center for Infectious Disease"/>
            <person name="Wu L."/>
            <person name="Ma J."/>
        </authorList>
    </citation>
    <scope>NUCLEOTIDE SEQUENCE [LARGE SCALE GENOMIC DNA]</scope>
    <source>
        <strain evidence="5">KCTC 23098</strain>
    </source>
</reference>
<comment type="similarity">
    <text evidence="2">Belongs to the AB hydrolase superfamily. MetX family.</text>
</comment>
<dbReference type="InterPro" id="IPR008220">
    <property type="entry name" value="HAT_MetX-like"/>
</dbReference>
<dbReference type="PANTHER" id="PTHR32268">
    <property type="entry name" value="HOMOSERINE O-ACETYLTRANSFERASE"/>
    <property type="match status" value="1"/>
</dbReference>
<dbReference type="InterPro" id="IPR000073">
    <property type="entry name" value="AB_hydrolase_1"/>
</dbReference>
<keyword evidence="2" id="KW-0486">Methionine biosynthesis</keyword>
<evidence type="ECO:0000256" key="1">
    <source>
        <dbReference type="ARBA" id="ARBA00022679"/>
    </source>
</evidence>
<evidence type="ECO:0000259" key="3">
    <source>
        <dbReference type="Pfam" id="PF00561"/>
    </source>
</evidence>
<keyword evidence="1 2" id="KW-0808">Transferase</keyword>
<dbReference type="Proteomes" id="UP001597560">
    <property type="component" value="Unassembled WGS sequence"/>
</dbReference>
<comment type="catalytic activity">
    <reaction evidence="2">
        <text>L-homoserine + acetyl-CoA = O-acetyl-L-homoserine + CoA</text>
        <dbReference type="Rhea" id="RHEA:13701"/>
        <dbReference type="ChEBI" id="CHEBI:57287"/>
        <dbReference type="ChEBI" id="CHEBI:57288"/>
        <dbReference type="ChEBI" id="CHEBI:57476"/>
        <dbReference type="ChEBI" id="CHEBI:57716"/>
        <dbReference type="EC" id="2.3.1.31"/>
    </reaction>
</comment>
<dbReference type="EMBL" id="JBHUPA010000002">
    <property type="protein sequence ID" value="MFD2960833.1"/>
    <property type="molecule type" value="Genomic_DNA"/>
</dbReference>
<keyword evidence="2 4" id="KW-0012">Acyltransferase</keyword>
<dbReference type="HAMAP" id="MF_00296">
    <property type="entry name" value="MetX_acyltransf"/>
    <property type="match status" value="1"/>
</dbReference>
<evidence type="ECO:0000313" key="4">
    <source>
        <dbReference type="EMBL" id="MFD2960833.1"/>
    </source>
</evidence>
<dbReference type="Gene3D" id="3.40.50.1820">
    <property type="entry name" value="alpha/beta hydrolase"/>
    <property type="match status" value="1"/>
</dbReference>